<organism evidence="10 11">
    <name type="scientific">Salvator merianae</name>
    <name type="common">Argentine black and white tegu</name>
    <name type="synonym">Tupinambis merianae</name>
    <dbReference type="NCBI Taxonomy" id="96440"/>
    <lineage>
        <taxon>Eukaryota</taxon>
        <taxon>Metazoa</taxon>
        <taxon>Chordata</taxon>
        <taxon>Craniata</taxon>
        <taxon>Vertebrata</taxon>
        <taxon>Euteleostomi</taxon>
        <taxon>Lepidosauria</taxon>
        <taxon>Squamata</taxon>
        <taxon>Bifurcata</taxon>
        <taxon>Unidentata</taxon>
        <taxon>Episquamata</taxon>
        <taxon>Laterata</taxon>
        <taxon>Teiioidea</taxon>
        <taxon>Teiidae</taxon>
        <taxon>Salvator</taxon>
    </lineage>
</organism>
<dbReference type="GO" id="GO:0006614">
    <property type="term" value="P:SRP-dependent cotranslational protein targeting to membrane"/>
    <property type="evidence" value="ECO:0007669"/>
    <property type="project" value="UniProtKB-UniRule"/>
</dbReference>
<dbReference type="GO" id="GO:0030942">
    <property type="term" value="F:endoplasmic reticulum signal peptide binding"/>
    <property type="evidence" value="ECO:0007669"/>
    <property type="project" value="UniProtKB-UniRule"/>
</dbReference>
<dbReference type="GO" id="GO:0008312">
    <property type="term" value="F:7S RNA binding"/>
    <property type="evidence" value="ECO:0007669"/>
    <property type="project" value="UniProtKB-UniRule"/>
</dbReference>
<reference evidence="10" key="1">
    <citation type="submission" date="2025-08" db="UniProtKB">
        <authorList>
            <consortium name="Ensembl"/>
        </authorList>
    </citation>
    <scope>IDENTIFICATION</scope>
</reference>
<comment type="subcellular location">
    <subcellularLocation>
        <location evidence="1 9">Cytoplasm</location>
    </subcellularLocation>
</comment>
<evidence type="ECO:0000313" key="10">
    <source>
        <dbReference type="Ensembl" id="ENSSMRP00000009966.1"/>
    </source>
</evidence>
<dbReference type="Proteomes" id="UP000694421">
    <property type="component" value="Unplaced"/>
</dbReference>
<dbReference type="GO" id="GO:0005786">
    <property type="term" value="C:signal recognition particle, endoplasmic reticulum targeting"/>
    <property type="evidence" value="ECO:0007669"/>
    <property type="project" value="UniProtKB-UniRule"/>
</dbReference>
<comment type="similarity">
    <text evidence="2 9">Belongs to the SRP14 family.</text>
</comment>
<keyword evidence="11" id="KW-1185">Reference proteome</keyword>
<keyword evidence="5 9" id="KW-0694">RNA-binding</keyword>
<accession>A0A8D0BF31</accession>
<evidence type="ECO:0000256" key="5">
    <source>
        <dbReference type="ARBA" id="ARBA00022884"/>
    </source>
</evidence>
<dbReference type="InterPro" id="IPR009018">
    <property type="entry name" value="Signal_recog_particle_SRP9/14"/>
</dbReference>
<evidence type="ECO:0000256" key="7">
    <source>
        <dbReference type="ARBA" id="ARBA00023274"/>
    </source>
</evidence>
<dbReference type="GeneTree" id="ENSGT01050000247044"/>
<proteinExistence type="inferred from homology"/>
<keyword evidence="4 9" id="KW-0963">Cytoplasm</keyword>
<name>A0A8D0BF31_SALMN</name>
<protein>
    <recommendedName>
        <fullName evidence="3 9">Signal recognition particle 14 kDa protein</fullName>
        <shortName evidence="9">SRP14</shortName>
    </recommendedName>
</protein>
<evidence type="ECO:0000313" key="11">
    <source>
        <dbReference type="Proteomes" id="UP000694421"/>
    </source>
</evidence>
<evidence type="ECO:0000256" key="2">
    <source>
        <dbReference type="ARBA" id="ARBA00010349"/>
    </source>
</evidence>
<comment type="subunit">
    <text evidence="9">Heterodimer with SRP9; binds RNA as heterodimer. Component of a signal recognition particle (SRP) complex that consists of a 7SL RNA molecule of 300 nucleotides and six protein subunits: SRP72, SRP68, SRP54, SRP19, SRP14 and SRP9.</text>
</comment>
<evidence type="ECO:0000256" key="6">
    <source>
        <dbReference type="ARBA" id="ARBA00023135"/>
    </source>
</evidence>
<evidence type="ECO:0000256" key="1">
    <source>
        <dbReference type="ARBA" id="ARBA00004496"/>
    </source>
</evidence>
<dbReference type="Gene3D" id="3.30.720.10">
    <property type="entry name" value="Signal recognition particle alu RNA binding heterodimer, srp9/1"/>
    <property type="match status" value="1"/>
</dbReference>
<dbReference type="AlphaFoldDB" id="A0A8D0BF31"/>
<keyword evidence="7 9" id="KW-0687">Ribonucleoprotein</keyword>
<evidence type="ECO:0000256" key="3">
    <source>
        <dbReference type="ARBA" id="ARBA00017926"/>
    </source>
</evidence>
<evidence type="ECO:0000256" key="8">
    <source>
        <dbReference type="ARBA" id="ARBA00045462"/>
    </source>
</evidence>
<keyword evidence="6 9" id="KW-0733">Signal recognition particle</keyword>
<dbReference type="SUPFAM" id="SSF54762">
    <property type="entry name" value="Signal recognition particle alu RNA binding heterodimer, SRP9/14"/>
    <property type="match status" value="1"/>
</dbReference>
<sequence length="87" mass="9775">MVLLESKQFLTELTRLFPRRRSTGSGGVEGFEPVDNKCRLRATDGKKKISIVVSSKKINKWPTQICSEKNGIGIKKRHQQAFVGSTK</sequence>
<reference evidence="10" key="2">
    <citation type="submission" date="2025-09" db="UniProtKB">
        <authorList>
            <consortium name="Ensembl"/>
        </authorList>
    </citation>
    <scope>IDENTIFICATION</scope>
</reference>
<dbReference type="Ensembl" id="ENSSMRT00000011617.1">
    <property type="protein sequence ID" value="ENSSMRP00000009966.1"/>
    <property type="gene ID" value="ENSSMRG00000007919.1"/>
</dbReference>
<evidence type="ECO:0000256" key="4">
    <source>
        <dbReference type="ARBA" id="ARBA00022490"/>
    </source>
</evidence>
<dbReference type="InterPro" id="IPR003210">
    <property type="entry name" value="Signal_recog_particle_SRP14"/>
</dbReference>
<comment type="function">
    <text evidence="8 9">Component of the signal recognition particle (SRP) complex, a ribonucleoprotein complex that mediates the cotranslational targeting of secretory and membrane proteins to the endoplasmic reticulum (ER). SRP9 together with SRP14 and the Alu portion of the SRP RNA, constitutes the elongation arrest domain of SRP. The complex of SRP9 and SRP14 is required for SRP RNA binding.</text>
</comment>
<evidence type="ECO:0000256" key="9">
    <source>
        <dbReference type="RuleBase" id="RU368100"/>
    </source>
</evidence>
<dbReference type="PANTHER" id="PTHR12013">
    <property type="entry name" value="SIGNAL RECOGNITION PARTICLE 14 KD PROTEIN"/>
    <property type="match status" value="1"/>
</dbReference>